<proteinExistence type="predicted"/>
<organism evidence="1 2">
    <name type="scientific">Caerostris extrusa</name>
    <name type="common">Bark spider</name>
    <name type="synonym">Caerostris bankana</name>
    <dbReference type="NCBI Taxonomy" id="172846"/>
    <lineage>
        <taxon>Eukaryota</taxon>
        <taxon>Metazoa</taxon>
        <taxon>Ecdysozoa</taxon>
        <taxon>Arthropoda</taxon>
        <taxon>Chelicerata</taxon>
        <taxon>Arachnida</taxon>
        <taxon>Araneae</taxon>
        <taxon>Araneomorphae</taxon>
        <taxon>Entelegynae</taxon>
        <taxon>Araneoidea</taxon>
        <taxon>Araneidae</taxon>
        <taxon>Caerostris</taxon>
    </lineage>
</organism>
<reference evidence="1 2" key="1">
    <citation type="submission" date="2021-06" db="EMBL/GenBank/DDBJ databases">
        <title>Caerostris extrusa draft genome.</title>
        <authorList>
            <person name="Kono N."/>
            <person name="Arakawa K."/>
        </authorList>
    </citation>
    <scope>NUCLEOTIDE SEQUENCE [LARGE SCALE GENOMIC DNA]</scope>
</reference>
<evidence type="ECO:0000313" key="1">
    <source>
        <dbReference type="EMBL" id="GIY13564.1"/>
    </source>
</evidence>
<evidence type="ECO:0000313" key="2">
    <source>
        <dbReference type="Proteomes" id="UP001054945"/>
    </source>
</evidence>
<dbReference type="EMBL" id="BPLR01006960">
    <property type="protein sequence ID" value="GIY13564.1"/>
    <property type="molecule type" value="Genomic_DNA"/>
</dbReference>
<accession>A0AAV4QWB3</accession>
<keyword evidence="2" id="KW-1185">Reference proteome</keyword>
<dbReference type="Proteomes" id="UP001054945">
    <property type="component" value="Unassembled WGS sequence"/>
</dbReference>
<gene>
    <name evidence="1" type="ORF">CEXT_646701</name>
</gene>
<dbReference type="AlphaFoldDB" id="A0AAV4QWB3"/>
<comment type="caution">
    <text evidence="1">The sequence shown here is derived from an EMBL/GenBank/DDBJ whole genome shotgun (WGS) entry which is preliminary data.</text>
</comment>
<protein>
    <submittedName>
        <fullName evidence="1">Uncharacterized protein</fullName>
    </submittedName>
</protein>
<name>A0AAV4QWB3_CAEEX</name>
<sequence>MTPVPELKSIDFPVNGVSGPRRRLKFLSKIRKHGRKYFFELFFDLLGGGVDWTPLDHRLDFGLSDLGVVLKKFNSLALKISMRSC</sequence>